<keyword evidence="4" id="KW-0158">Chromosome</keyword>
<comment type="subcellular location">
    <subcellularLocation>
        <location evidence="2">Chromosome</location>
    </subcellularLocation>
    <subcellularLocation>
        <location evidence="1">Nucleus</location>
    </subcellularLocation>
</comment>
<evidence type="ECO:0000256" key="1">
    <source>
        <dbReference type="ARBA" id="ARBA00004123"/>
    </source>
</evidence>
<dbReference type="InterPro" id="IPR038729">
    <property type="entry name" value="Rad50/SbcC_AAA"/>
</dbReference>
<evidence type="ECO:0000256" key="5">
    <source>
        <dbReference type="ARBA" id="ARBA00022741"/>
    </source>
</evidence>
<evidence type="ECO:0000256" key="3">
    <source>
        <dbReference type="ARBA" id="ARBA00006793"/>
    </source>
</evidence>
<protein>
    <recommendedName>
        <fullName evidence="13">Rad50/SbcC-type AAA domain-containing protein</fullName>
    </recommendedName>
</protein>
<evidence type="ECO:0000259" key="13">
    <source>
        <dbReference type="Pfam" id="PF13476"/>
    </source>
</evidence>
<evidence type="ECO:0000256" key="6">
    <source>
        <dbReference type="ARBA" id="ARBA00022763"/>
    </source>
</evidence>
<comment type="similarity">
    <text evidence="3">Belongs to the SMC family. SMC6 subfamily.</text>
</comment>
<evidence type="ECO:0000313" key="14">
    <source>
        <dbReference type="EMBL" id="VDD18571.1"/>
    </source>
</evidence>
<dbReference type="EMBL" id="LR031874">
    <property type="protein sequence ID" value="VDD18571.1"/>
    <property type="molecule type" value="Genomic_DNA"/>
</dbReference>
<dbReference type="Pfam" id="PF13476">
    <property type="entry name" value="AAA_23"/>
    <property type="match status" value="1"/>
</dbReference>
<name>A0A3P6D6L0_BRAOL</name>
<evidence type="ECO:0000256" key="9">
    <source>
        <dbReference type="ARBA" id="ARBA00023172"/>
    </source>
</evidence>
<keyword evidence="6" id="KW-0227">DNA damage</keyword>
<dbReference type="Gene3D" id="3.40.50.300">
    <property type="entry name" value="P-loop containing nucleotide triphosphate hydrolases"/>
    <property type="match status" value="1"/>
</dbReference>
<evidence type="ECO:0000256" key="8">
    <source>
        <dbReference type="ARBA" id="ARBA00023054"/>
    </source>
</evidence>
<keyword evidence="5" id="KW-0547">Nucleotide-binding</keyword>
<evidence type="ECO:0000256" key="4">
    <source>
        <dbReference type="ARBA" id="ARBA00022454"/>
    </source>
</evidence>
<keyword evidence="10" id="KW-0234">DNA repair</keyword>
<dbReference type="PANTHER" id="PTHR19306:SF6">
    <property type="entry name" value="STRUCTURAL MAINTENANCE OF CHROMOSOMES PROTEIN 6"/>
    <property type="match status" value="1"/>
</dbReference>
<keyword evidence="7" id="KW-0067">ATP-binding</keyword>
<reference evidence="14" key="1">
    <citation type="submission" date="2018-11" db="EMBL/GenBank/DDBJ databases">
        <authorList>
            <consortium name="Genoscope - CEA"/>
            <person name="William W."/>
        </authorList>
    </citation>
    <scope>NUCLEOTIDE SEQUENCE</scope>
</reference>
<dbReference type="GO" id="GO:0003684">
    <property type="term" value="F:damaged DNA binding"/>
    <property type="evidence" value="ECO:0007669"/>
    <property type="project" value="TreeGrafter"/>
</dbReference>
<evidence type="ECO:0000256" key="12">
    <source>
        <dbReference type="SAM" id="Coils"/>
    </source>
</evidence>
<accession>A0A3P6D6L0</accession>
<dbReference type="GO" id="GO:0005524">
    <property type="term" value="F:ATP binding"/>
    <property type="evidence" value="ECO:0007669"/>
    <property type="project" value="UniProtKB-KW"/>
</dbReference>
<organism evidence="14">
    <name type="scientific">Brassica oleracea</name>
    <name type="common">Wild cabbage</name>
    <dbReference type="NCBI Taxonomy" id="3712"/>
    <lineage>
        <taxon>Eukaryota</taxon>
        <taxon>Viridiplantae</taxon>
        <taxon>Streptophyta</taxon>
        <taxon>Embryophyta</taxon>
        <taxon>Tracheophyta</taxon>
        <taxon>Spermatophyta</taxon>
        <taxon>Magnoliopsida</taxon>
        <taxon>eudicotyledons</taxon>
        <taxon>Gunneridae</taxon>
        <taxon>Pentapetalae</taxon>
        <taxon>rosids</taxon>
        <taxon>malvids</taxon>
        <taxon>Brassicales</taxon>
        <taxon>Brassicaceae</taxon>
        <taxon>Brassiceae</taxon>
        <taxon>Brassica</taxon>
    </lineage>
</organism>
<dbReference type="GO" id="GO:0000724">
    <property type="term" value="P:double-strand break repair via homologous recombination"/>
    <property type="evidence" value="ECO:0007669"/>
    <property type="project" value="TreeGrafter"/>
</dbReference>
<dbReference type="InterPro" id="IPR027417">
    <property type="entry name" value="P-loop_NTPase"/>
</dbReference>
<keyword evidence="8 12" id="KW-0175">Coiled coil</keyword>
<dbReference type="PANTHER" id="PTHR19306">
    <property type="entry name" value="STRUCTURAL MAINTENANCE OF CHROMOSOMES 5,6 SMC5, SMC6"/>
    <property type="match status" value="1"/>
</dbReference>
<feature type="domain" description="Rad50/SbcC-type AAA" evidence="13">
    <location>
        <begin position="21"/>
        <end position="227"/>
    </location>
</feature>
<sequence>MDKSNHGDRGSNPSSSGAILKIRLENFMCHSNLEIEFGQWVNFITGQNGSGKSAVLTALCVAFGCRAKGTQRASTLKDFIKTGCSDALVHVQMNNEGDDAFKPHVYGDTLVIERRISYSTSSTVLKDSQGRKISNRKEELRELVEHYNIDVENPCVIMSQDKSREFLHSGNDKDKFKFFYKATLLQQVDDLLLGVDTKLKAASALMDELEETIKPVEKEISELLGKIKTYGKI</sequence>
<keyword evidence="9" id="KW-0233">DNA recombination</keyword>
<dbReference type="GO" id="GO:0016887">
    <property type="term" value="F:ATP hydrolysis activity"/>
    <property type="evidence" value="ECO:0007669"/>
    <property type="project" value="InterPro"/>
</dbReference>
<feature type="coiled-coil region" evidence="12">
    <location>
        <begin position="199"/>
        <end position="226"/>
    </location>
</feature>
<keyword evidence="11" id="KW-0539">Nucleus</keyword>
<proteinExistence type="inferred from homology"/>
<dbReference type="GO" id="GO:0005634">
    <property type="term" value="C:nucleus"/>
    <property type="evidence" value="ECO:0007669"/>
    <property type="project" value="UniProtKB-SubCell"/>
</dbReference>
<dbReference type="AlphaFoldDB" id="A0A3P6D6L0"/>
<evidence type="ECO:0000256" key="7">
    <source>
        <dbReference type="ARBA" id="ARBA00022840"/>
    </source>
</evidence>
<dbReference type="SUPFAM" id="SSF52540">
    <property type="entry name" value="P-loop containing nucleoside triphosphate hydrolases"/>
    <property type="match status" value="1"/>
</dbReference>
<gene>
    <name evidence="14" type="ORF">BOLC2T06288H</name>
</gene>
<dbReference type="GO" id="GO:0030915">
    <property type="term" value="C:Smc5-Smc6 complex"/>
    <property type="evidence" value="ECO:0007669"/>
    <property type="project" value="TreeGrafter"/>
</dbReference>
<evidence type="ECO:0000256" key="2">
    <source>
        <dbReference type="ARBA" id="ARBA00004286"/>
    </source>
</evidence>
<dbReference type="GO" id="GO:0035861">
    <property type="term" value="C:site of double-strand break"/>
    <property type="evidence" value="ECO:0007669"/>
    <property type="project" value="TreeGrafter"/>
</dbReference>
<evidence type="ECO:0000256" key="10">
    <source>
        <dbReference type="ARBA" id="ARBA00023204"/>
    </source>
</evidence>
<dbReference type="GO" id="GO:0003697">
    <property type="term" value="F:single-stranded DNA binding"/>
    <property type="evidence" value="ECO:0007669"/>
    <property type="project" value="TreeGrafter"/>
</dbReference>
<evidence type="ECO:0000256" key="11">
    <source>
        <dbReference type="ARBA" id="ARBA00023242"/>
    </source>
</evidence>